<organism evidence="1 2">
    <name type="scientific">Mycobacterium phage Fameo</name>
    <dbReference type="NCBI Taxonomy" id="2126943"/>
    <lineage>
        <taxon>Viruses</taxon>
        <taxon>Duplodnaviria</taxon>
        <taxon>Heunggongvirae</taxon>
        <taxon>Uroviricota</taxon>
        <taxon>Caudoviricetes</taxon>
        <taxon>Turbidovirus</taxon>
        <taxon>Turbidovirus fameo</taxon>
    </lineage>
</organism>
<dbReference type="GeneID" id="64947619"/>
<dbReference type="EMBL" id="MH051252">
    <property type="protein sequence ID" value="AVR76854.1"/>
    <property type="molecule type" value="Genomic_DNA"/>
</dbReference>
<name>A0A2R4AP78_9CAUD</name>
<dbReference type="KEGG" id="vg:64947619"/>
<accession>A0A2R4AP78</accession>
<gene>
    <name evidence="1" type="primary">86</name>
    <name evidence="1" type="ORF">SEA_FAMEO_86</name>
</gene>
<evidence type="ECO:0000313" key="2">
    <source>
        <dbReference type="Proteomes" id="UP000244337"/>
    </source>
</evidence>
<protein>
    <submittedName>
        <fullName evidence="1">Uncharacterized protein</fullName>
    </submittedName>
</protein>
<sequence>MTSTQPPERHHMTVIESADYAANRKELQADPIVCALTIELFRAPEGTLATLTHDDGSPNFAFMQAVNREYAKRGGNGAESIGAVAHAILANLELMRDFKVSRAKS</sequence>
<dbReference type="RefSeq" id="YP_010063799.1">
    <property type="nucleotide sequence ID" value="NC_054809.1"/>
</dbReference>
<evidence type="ECO:0000313" key="1">
    <source>
        <dbReference type="EMBL" id="AVR76854.1"/>
    </source>
</evidence>
<dbReference type="Proteomes" id="UP000244337">
    <property type="component" value="Segment"/>
</dbReference>
<reference evidence="1 2" key="1">
    <citation type="submission" date="2018-03" db="EMBL/GenBank/DDBJ databases">
        <authorList>
            <person name="Ivantchouk A."/>
            <person name="Walborn K.J."/>
            <person name="Pilkerton N."/>
            <person name="Manfredi N."/>
            <person name="Lippolt M."/>
            <person name="Jennings S."/>
            <person name="Bailey C."/>
            <person name="Frazer T."/>
            <person name="Hein J."/>
            <person name="Lauffer R.J."/>
            <person name="Meher C."/>
            <person name="Washington J.M."/>
            <person name="Garlena R.A."/>
            <person name="Russell D.A."/>
            <person name="Pope W.H."/>
            <person name="Jacobs-Sera D."/>
            <person name="Hendrix R.W."/>
            <person name="Hatfull G.F."/>
        </authorList>
    </citation>
    <scope>NUCLEOTIDE SEQUENCE [LARGE SCALE GENOMIC DNA]</scope>
</reference>
<proteinExistence type="predicted"/>
<keyword evidence="2" id="KW-1185">Reference proteome</keyword>